<gene>
    <name evidence="1" type="ORF">O3G_MSEX009305</name>
</gene>
<comment type="caution">
    <text evidence="1">The sequence shown here is derived from an EMBL/GenBank/DDBJ whole genome shotgun (WGS) entry which is preliminary data.</text>
</comment>
<reference evidence="1" key="2">
    <citation type="submission" date="2020-12" db="EMBL/GenBank/DDBJ databases">
        <authorList>
            <person name="Kanost M."/>
        </authorList>
    </citation>
    <scope>NUCLEOTIDE SEQUENCE</scope>
</reference>
<evidence type="ECO:0000313" key="2">
    <source>
        <dbReference type="Proteomes" id="UP000791440"/>
    </source>
</evidence>
<sequence length="240" mass="26770">MLRNKIRQINNTVKANMPNMSFVRTKAAYEGEGKTTIRVLNQDQELGLMIDSYATYGFKLNNGLTVLGPMAIFPRSVLSWQVRDSEEVTEESLRLFKILEPKIDLLVMGLESGSRAAAERVYRAARAARLNVEILPSEHACSTFNFLSAEGRCVHSALPPPAAARAGRLLSNGDCLQVGGGRADPAAARGDERGRHARRQAALRRRVQHQPPDQHQIELQPTNRAMLHSLYKRVCDLRLM</sequence>
<evidence type="ECO:0008006" key="3">
    <source>
        <dbReference type="Google" id="ProtNLM"/>
    </source>
</evidence>
<dbReference type="GO" id="GO:0032981">
    <property type="term" value="P:mitochondrial respiratory chain complex I assembly"/>
    <property type="evidence" value="ECO:0007669"/>
    <property type="project" value="TreeGrafter"/>
</dbReference>
<dbReference type="Proteomes" id="UP000791440">
    <property type="component" value="Unassembled WGS sequence"/>
</dbReference>
<protein>
    <recommendedName>
        <fullName evidence="3">NADH dehydrogenase [ubiquinone] 1 alpha subcomplex assembly factor 3</fullName>
    </recommendedName>
</protein>
<dbReference type="AlphaFoldDB" id="A0A921ZDY9"/>
<name>A0A921ZDY9_MANSE</name>
<reference evidence="1" key="1">
    <citation type="journal article" date="2016" name="Insect Biochem. Mol. Biol.">
        <title>Multifaceted biological insights from a draft genome sequence of the tobacco hornworm moth, Manduca sexta.</title>
        <authorList>
            <person name="Kanost M.R."/>
            <person name="Arrese E.L."/>
            <person name="Cao X."/>
            <person name="Chen Y.R."/>
            <person name="Chellapilla S."/>
            <person name="Goldsmith M.R."/>
            <person name="Grosse-Wilde E."/>
            <person name="Heckel D.G."/>
            <person name="Herndon N."/>
            <person name="Jiang H."/>
            <person name="Papanicolaou A."/>
            <person name="Qu J."/>
            <person name="Soulages J.L."/>
            <person name="Vogel H."/>
            <person name="Walters J."/>
            <person name="Waterhouse R.M."/>
            <person name="Ahn S.J."/>
            <person name="Almeida F.C."/>
            <person name="An C."/>
            <person name="Aqrawi P."/>
            <person name="Bretschneider A."/>
            <person name="Bryant W.B."/>
            <person name="Bucks S."/>
            <person name="Chao H."/>
            <person name="Chevignon G."/>
            <person name="Christen J.M."/>
            <person name="Clarke D.F."/>
            <person name="Dittmer N.T."/>
            <person name="Ferguson L.C.F."/>
            <person name="Garavelou S."/>
            <person name="Gordon K.H.J."/>
            <person name="Gunaratna R.T."/>
            <person name="Han Y."/>
            <person name="Hauser F."/>
            <person name="He Y."/>
            <person name="Heidel-Fischer H."/>
            <person name="Hirsh A."/>
            <person name="Hu Y."/>
            <person name="Jiang H."/>
            <person name="Kalra D."/>
            <person name="Klinner C."/>
            <person name="Konig C."/>
            <person name="Kovar C."/>
            <person name="Kroll A.R."/>
            <person name="Kuwar S.S."/>
            <person name="Lee S.L."/>
            <person name="Lehman R."/>
            <person name="Li K."/>
            <person name="Li Z."/>
            <person name="Liang H."/>
            <person name="Lovelace S."/>
            <person name="Lu Z."/>
            <person name="Mansfield J.H."/>
            <person name="McCulloch K.J."/>
            <person name="Mathew T."/>
            <person name="Morton B."/>
            <person name="Muzny D.M."/>
            <person name="Neunemann D."/>
            <person name="Ongeri F."/>
            <person name="Pauchet Y."/>
            <person name="Pu L.L."/>
            <person name="Pyrousis I."/>
            <person name="Rao X.J."/>
            <person name="Redding A."/>
            <person name="Roesel C."/>
            <person name="Sanchez-Gracia A."/>
            <person name="Schaack S."/>
            <person name="Shukla A."/>
            <person name="Tetreau G."/>
            <person name="Wang Y."/>
            <person name="Xiong G.H."/>
            <person name="Traut W."/>
            <person name="Walsh T.K."/>
            <person name="Worley K.C."/>
            <person name="Wu D."/>
            <person name="Wu W."/>
            <person name="Wu Y.Q."/>
            <person name="Zhang X."/>
            <person name="Zou Z."/>
            <person name="Zucker H."/>
            <person name="Briscoe A.D."/>
            <person name="Burmester T."/>
            <person name="Clem R.J."/>
            <person name="Feyereisen R."/>
            <person name="Grimmelikhuijzen C.J.P."/>
            <person name="Hamodrakas S.J."/>
            <person name="Hansson B.S."/>
            <person name="Huguet E."/>
            <person name="Jermiin L.S."/>
            <person name="Lan Q."/>
            <person name="Lehman H.K."/>
            <person name="Lorenzen M."/>
            <person name="Merzendorfer H."/>
            <person name="Michalopoulos I."/>
            <person name="Morton D.B."/>
            <person name="Muthukrishnan S."/>
            <person name="Oakeshott J.G."/>
            <person name="Palmer W."/>
            <person name="Park Y."/>
            <person name="Passarelli A.L."/>
            <person name="Rozas J."/>
            <person name="Schwartz L.M."/>
            <person name="Smith W."/>
            <person name="Southgate A."/>
            <person name="Vilcinskas A."/>
            <person name="Vogt R."/>
            <person name="Wang P."/>
            <person name="Werren J."/>
            <person name="Yu X.Q."/>
            <person name="Zhou J.J."/>
            <person name="Brown S.J."/>
            <person name="Scherer S.E."/>
            <person name="Richards S."/>
            <person name="Blissard G.W."/>
        </authorList>
    </citation>
    <scope>NUCLEOTIDE SEQUENCE</scope>
</reference>
<evidence type="ECO:0000313" key="1">
    <source>
        <dbReference type="EMBL" id="KAG6455651.1"/>
    </source>
</evidence>
<dbReference type="PANTHER" id="PTHR21192">
    <property type="entry name" value="NUCLEAR PROTEIN E3-3"/>
    <property type="match status" value="1"/>
</dbReference>
<organism evidence="1 2">
    <name type="scientific">Manduca sexta</name>
    <name type="common">Tobacco hawkmoth</name>
    <name type="synonym">Tobacco hornworm</name>
    <dbReference type="NCBI Taxonomy" id="7130"/>
    <lineage>
        <taxon>Eukaryota</taxon>
        <taxon>Metazoa</taxon>
        <taxon>Ecdysozoa</taxon>
        <taxon>Arthropoda</taxon>
        <taxon>Hexapoda</taxon>
        <taxon>Insecta</taxon>
        <taxon>Pterygota</taxon>
        <taxon>Neoptera</taxon>
        <taxon>Endopterygota</taxon>
        <taxon>Lepidoptera</taxon>
        <taxon>Glossata</taxon>
        <taxon>Ditrysia</taxon>
        <taxon>Bombycoidea</taxon>
        <taxon>Sphingidae</taxon>
        <taxon>Sphinginae</taxon>
        <taxon>Sphingini</taxon>
        <taxon>Manduca</taxon>
    </lineage>
</organism>
<proteinExistence type="predicted"/>
<dbReference type="PANTHER" id="PTHR21192:SF2">
    <property type="entry name" value="NADH DEHYDROGENASE [UBIQUINONE] 1 ALPHA SUBCOMPLEX ASSEMBLY FACTOR 3"/>
    <property type="match status" value="1"/>
</dbReference>
<keyword evidence="2" id="KW-1185">Reference proteome</keyword>
<dbReference type="InterPro" id="IPR007523">
    <property type="entry name" value="NDUFAF3/AAMDC"/>
</dbReference>
<dbReference type="EMBL" id="JH668494">
    <property type="protein sequence ID" value="KAG6455651.1"/>
    <property type="molecule type" value="Genomic_DNA"/>
</dbReference>
<dbReference type="Pfam" id="PF04430">
    <property type="entry name" value="DUF498"/>
    <property type="match status" value="1"/>
</dbReference>
<dbReference type="GO" id="GO:0005743">
    <property type="term" value="C:mitochondrial inner membrane"/>
    <property type="evidence" value="ECO:0007669"/>
    <property type="project" value="TreeGrafter"/>
</dbReference>
<accession>A0A921ZDY9</accession>